<keyword evidence="2" id="KW-0812">Transmembrane</keyword>
<comment type="caution">
    <text evidence="3">The sequence shown here is derived from an EMBL/GenBank/DDBJ whole genome shotgun (WGS) entry which is preliminary data.</text>
</comment>
<feature type="transmembrane region" description="Helical" evidence="2">
    <location>
        <begin position="891"/>
        <end position="910"/>
    </location>
</feature>
<keyword evidence="2" id="KW-0472">Membrane</keyword>
<feature type="coiled-coil region" evidence="1">
    <location>
        <begin position="855"/>
        <end position="882"/>
    </location>
</feature>
<evidence type="ECO:0008006" key="5">
    <source>
        <dbReference type="Google" id="ProtNLM"/>
    </source>
</evidence>
<evidence type="ECO:0000313" key="3">
    <source>
        <dbReference type="EMBL" id="CAF0969654.1"/>
    </source>
</evidence>
<keyword evidence="2" id="KW-1133">Transmembrane helix</keyword>
<organism evidence="3 4">
    <name type="scientific">Brachionus calyciflorus</name>
    <dbReference type="NCBI Taxonomy" id="104777"/>
    <lineage>
        <taxon>Eukaryota</taxon>
        <taxon>Metazoa</taxon>
        <taxon>Spiralia</taxon>
        <taxon>Gnathifera</taxon>
        <taxon>Rotifera</taxon>
        <taxon>Eurotatoria</taxon>
        <taxon>Monogononta</taxon>
        <taxon>Pseudotrocha</taxon>
        <taxon>Ploima</taxon>
        <taxon>Brachionidae</taxon>
        <taxon>Brachionus</taxon>
    </lineage>
</organism>
<evidence type="ECO:0000313" key="4">
    <source>
        <dbReference type="Proteomes" id="UP000663879"/>
    </source>
</evidence>
<sequence length="943" mass="110563">FQSLSVKILNEIDQVTTESKPIEVNSQTIKVDSNSNETKTNETTMMYPTNNNEHIINTAVDETSTTNTDISDPHWDGYTSSPFYSNSVTVEDVCLNEKTQPILPWDELFFELDPIEDIPKKQNTNHYTTPKQRLRFTRRASACVYQTNGNLNQKFNNQSTNNNHSHHHYYYHHHHHHYDNQKKLKSNSRSIKLTDKKDSLSSCEYSESSIETTTSDFKNDFTNNPNLIYRRRLSQQIKMFEDEFVELDNIINDSLEQLNHVTNLNCFKKFNFTKQESYSSLDSTKSRESNFSFYNCTSNTFIQQSNSSNFNYIPKYSDLLAICHTNISNLKLIKNLIKANLRKESAADNSNPHLFTYQYEFKENQQLLQFKQQKLDYYLVKLEDTINKWEMLETKLSEAKSLDEAIGELLAELKTLKNSVEFIQNSTKLDPNVLYFSSIDNLQNIISQFEEKSFLLTDILNKLYEQNKLYTNFVNSEKEVLQLDPSVQSYLDQVKNELDSIEEIHKQTSLDLKIKKKKLENLLKNWCQVEDIKNLIDNQIKKYDSELIYDCSINCTQSSSFLNETAREETLNKNLNNRNLLDLLNQSDLDRIESNLTIFETNLNLFRRELFDLFKFKSETVTVTDLESIVSKYSLYLDQFKNKFNYLKELLSYKNRTQIELENSVMSKHSSIIQKIDLINSNKIKTNTNFNLNDQNDILTNIHLDFQIDDHQTSHFSNLKTSTPRYRHIEIENTIQPKLGGRRLNYKSEEKLSDKSIQTDVLETKSKIKNNKNLKSTDSGIVMSSFDSTDMGSCASSTPFSSSLVKTESSTENISSHKTKELEKVSELSPLVIESNFIKKRKMELERKIDEIEVIKPVENLEELAEEKIEDLEREIEEETRPKTKMSFVKILFYSLFLSLIFVFFMYYIMPKVMPKCCDFKRDYLWFNVMTFFNDDEDRLVPF</sequence>
<feature type="coiled-coil region" evidence="1">
    <location>
        <begin position="399"/>
        <end position="426"/>
    </location>
</feature>
<evidence type="ECO:0000256" key="2">
    <source>
        <dbReference type="SAM" id="Phobius"/>
    </source>
</evidence>
<accession>A0A814END9</accession>
<evidence type="ECO:0000256" key="1">
    <source>
        <dbReference type="SAM" id="Coils"/>
    </source>
</evidence>
<protein>
    <recommendedName>
        <fullName evidence="5">KASH domain-containing protein</fullName>
    </recommendedName>
</protein>
<feature type="non-terminal residue" evidence="3">
    <location>
        <position position="1"/>
    </location>
</feature>
<dbReference type="OrthoDB" id="10560831at2759"/>
<dbReference type="EMBL" id="CAJNOC010003142">
    <property type="protein sequence ID" value="CAF0969654.1"/>
    <property type="molecule type" value="Genomic_DNA"/>
</dbReference>
<keyword evidence="1" id="KW-0175">Coiled coil</keyword>
<dbReference type="Proteomes" id="UP000663879">
    <property type="component" value="Unassembled WGS sequence"/>
</dbReference>
<gene>
    <name evidence="3" type="ORF">OXX778_LOCUS14852</name>
</gene>
<proteinExistence type="predicted"/>
<keyword evidence="4" id="KW-1185">Reference proteome</keyword>
<reference evidence="3" key="1">
    <citation type="submission" date="2021-02" db="EMBL/GenBank/DDBJ databases">
        <authorList>
            <person name="Nowell W R."/>
        </authorList>
    </citation>
    <scope>NUCLEOTIDE SEQUENCE</scope>
    <source>
        <strain evidence="3">Ploen Becks lab</strain>
    </source>
</reference>
<dbReference type="AlphaFoldDB" id="A0A814END9"/>
<name>A0A814END9_9BILA</name>